<dbReference type="EMBL" id="FNWU01000001">
    <property type="protein sequence ID" value="SEH38482.1"/>
    <property type="molecule type" value="Genomic_DNA"/>
</dbReference>
<dbReference type="GO" id="GO:0006565">
    <property type="term" value="P:L-serine catabolic process"/>
    <property type="evidence" value="ECO:0007669"/>
    <property type="project" value="TreeGrafter"/>
</dbReference>
<keyword evidence="6" id="KW-1185">Reference proteome</keyword>
<dbReference type="GO" id="GO:0009097">
    <property type="term" value="P:isoleucine biosynthetic process"/>
    <property type="evidence" value="ECO:0007669"/>
    <property type="project" value="TreeGrafter"/>
</dbReference>
<reference evidence="5 6" key="1">
    <citation type="submission" date="2016-10" db="EMBL/GenBank/DDBJ databases">
        <authorList>
            <person name="de Groot N.N."/>
        </authorList>
    </citation>
    <scope>NUCLEOTIDE SEQUENCE [LARGE SCALE GENOMIC DNA]</scope>
    <source>
        <strain evidence="5 6">IBRC-M10418</strain>
    </source>
</reference>
<feature type="domain" description="Tryptophan synthase beta chain-like PALP" evidence="4">
    <location>
        <begin position="105"/>
        <end position="416"/>
    </location>
</feature>
<dbReference type="GO" id="GO:0006567">
    <property type="term" value="P:L-threonine catabolic process"/>
    <property type="evidence" value="ECO:0007669"/>
    <property type="project" value="TreeGrafter"/>
</dbReference>
<evidence type="ECO:0000313" key="5">
    <source>
        <dbReference type="EMBL" id="SEH38482.1"/>
    </source>
</evidence>
<dbReference type="InterPro" id="IPR050147">
    <property type="entry name" value="Ser/Thr_Dehydratase"/>
</dbReference>
<dbReference type="SUPFAM" id="SSF53686">
    <property type="entry name" value="Tryptophan synthase beta subunit-like PLP-dependent enzymes"/>
    <property type="match status" value="1"/>
</dbReference>
<dbReference type="InterPro" id="IPR036052">
    <property type="entry name" value="TrpB-like_PALP_sf"/>
</dbReference>
<comment type="cofactor">
    <cofactor evidence="1">
        <name>pyridoxal 5'-phosphate</name>
        <dbReference type="ChEBI" id="CHEBI:597326"/>
    </cofactor>
</comment>
<evidence type="ECO:0000256" key="3">
    <source>
        <dbReference type="ARBA" id="ARBA00023239"/>
    </source>
</evidence>
<dbReference type="InterPro" id="IPR001926">
    <property type="entry name" value="TrpB-like_PALP"/>
</dbReference>
<name>A0A1H6HTU1_9EURY</name>
<dbReference type="PANTHER" id="PTHR48078">
    <property type="entry name" value="THREONINE DEHYDRATASE, MITOCHONDRIAL-RELATED"/>
    <property type="match status" value="1"/>
</dbReference>
<dbReference type="RefSeq" id="WP_245710023.1">
    <property type="nucleotide sequence ID" value="NZ_FNWU01000001.1"/>
</dbReference>
<dbReference type="PANTHER" id="PTHR48078:SF6">
    <property type="entry name" value="L-THREONINE DEHYDRATASE CATABOLIC TDCB"/>
    <property type="match status" value="1"/>
</dbReference>
<evidence type="ECO:0000256" key="2">
    <source>
        <dbReference type="ARBA" id="ARBA00022898"/>
    </source>
</evidence>
<dbReference type="AlphaFoldDB" id="A0A1H6HTU1"/>
<dbReference type="Gene3D" id="3.40.50.1100">
    <property type="match status" value="2"/>
</dbReference>
<evidence type="ECO:0000313" key="6">
    <source>
        <dbReference type="Proteomes" id="UP000199215"/>
    </source>
</evidence>
<evidence type="ECO:0000259" key="4">
    <source>
        <dbReference type="Pfam" id="PF00291"/>
    </source>
</evidence>
<keyword evidence="3" id="KW-0456">Lyase</keyword>
<protein>
    <submittedName>
        <fullName evidence="5">L-threonine synthase</fullName>
    </submittedName>
</protein>
<sequence>MNRLDVPDEGVPEYEPRADRDAFLDADATRTMQPLPMLACYACGETVEAPASPRCSCGEPRWYETPPTAADDVADIEWPSDLDAGTWAFADLLLADPPADGLATASGGTPLVRTPALDDYAGAAVSVADEGRNPTGSFKDRGTAVGIEIALAEGADAVGTVSHGNMAMSVAAHAAAAGLECTVCIPSDISDERIRHIGRYDPRILRIDGDYGRLYHDAIEAGAERGIRFINSDSPGRVAGQKTTVLEALAQHRRRTGMLPDAIVLPTSSGGHASGAYKGLSELQAAGLIDTDAKPGAADAMPRLHLVQAAACAPIAEAAARGAETVDPVEPGETIAYSIANPDPPSGTRALFGARETGGTAIAVADDAIREAKRRLATTAGLTVEAASATSLAGARRLARDGEIGPDEDVICIATGSGFKESVGDPTDVRTETVALEALSDAL</sequence>
<proteinExistence type="predicted"/>
<dbReference type="Proteomes" id="UP000199215">
    <property type="component" value="Unassembled WGS sequence"/>
</dbReference>
<accession>A0A1H6HTU1</accession>
<gene>
    <name evidence="5" type="ORF">SAMN05192561_101374</name>
</gene>
<dbReference type="GO" id="GO:0003941">
    <property type="term" value="F:L-serine ammonia-lyase activity"/>
    <property type="evidence" value="ECO:0007669"/>
    <property type="project" value="TreeGrafter"/>
</dbReference>
<keyword evidence="2" id="KW-0663">Pyridoxal phosphate</keyword>
<dbReference type="Pfam" id="PF00291">
    <property type="entry name" value="PALP"/>
    <property type="match status" value="1"/>
</dbReference>
<evidence type="ECO:0000256" key="1">
    <source>
        <dbReference type="ARBA" id="ARBA00001933"/>
    </source>
</evidence>
<dbReference type="GO" id="GO:0004794">
    <property type="term" value="F:threonine deaminase activity"/>
    <property type="evidence" value="ECO:0007669"/>
    <property type="project" value="TreeGrafter"/>
</dbReference>
<organism evidence="5 6">
    <name type="scientific">Halopenitus malekzadehii</name>
    <dbReference type="NCBI Taxonomy" id="1267564"/>
    <lineage>
        <taxon>Archaea</taxon>
        <taxon>Methanobacteriati</taxon>
        <taxon>Methanobacteriota</taxon>
        <taxon>Stenosarchaea group</taxon>
        <taxon>Halobacteria</taxon>
        <taxon>Halobacteriales</taxon>
        <taxon>Haloferacaceae</taxon>
        <taxon>Halopenitus</taxon>
    </lineage>
</organism>
<dbReference type="STRING" id="1267564.SAMN05192561_101374"/>